<dbReference type="GO" id="GO:0006508">
    <property type="term" value="P:proteolysis"/>
    <property type="evidence" value="ECO:0007669"/>
    <property type="project" value="UniProtKB-KW"/>
</dbReference>
<feature type="domain" description="Peptidase S49" evidence="6">
    <location>
        <begin position="133"/>
        <end position="279"/>
    </location>
</feature>
<keyword evidence="5" id="KW-0472">Membrane</keyword>
<dbReference type="GO" id="GO:0008236">
    <property type="term" value="F:serine-type peptidase activity"/>
    <property type="evidence" value="ECO:0007669"/>
    <property type="project" value="UniProtKB-KW"/>
</dbReference>
<dbReference type="EMBL" id="CP071796">
    <property type="protein sequence ID" value="QTD43872.1"/>
    <property type="molecule type" value="Genomic_DNA"/>
</dbReference>
<dbReference type="RefSeq" id="WP_208007280.1">
    <property type="nucleotide sequence ID" value="NZ_CP071796.1"/>
</dbReference>
<dbReference type="InterPro" id="IPR029045">
    <property type="entry name" value="ClpP/crotonase-like_dom_sf"/>
</dbReference>
<keyword evidence="8" id="KW-1185">Reference proteome</keyword>
<dbReference type="Gene3D" id="3.90.226.10">
    <property type="entry name" value="2-enoyl-CoA Hydratase, Chain A, domain 1"/>
    <property type="match status" value="1"/>
</dbReference>
<protein>
    <submittedName>
        <fullName evidence="7">S49 family peptidase</fullName>
    </submittedName>
</protein>
<keyword evidence="5" id="KW-1133">Transmembrane helix</keyword>
<evidence type="ECO:0000313" key="7">
    <source>
        <dbReference type="EMBL" id="QTD43872.1"/>
    </source>
</evidence>
<gene>
    <name evidence="7" type="ORF">J1M35_12025</name>
</gene>
<keyword evidence="3" id="KW-0378">Hydrolase</keyword>
<keyword evidence="4" id="KW-0720">Serine protease</keyword>
<evidence type="ECO:0000256" key="2">
    <source>
        <dbReference type="ARBA" id="ARBA00022670"/>
    </source>
</evidence>
<proteinExistence type="inferred from homology"/>
<feature type="transmembrane region" description="Helical" evidence="5">
    <location>
        <begin position="38"/>
        <end position="56"/>
    </location>
</feature>
<name>A0A975CDI5_9BURK</name>
<accession>A0A975CDI5</accession>
<evidence type="ECO:0000259" key="6">
    <source>
        <dbReference type="Pfam" id="PF01343"/>
    </source>
</evidence>
<evidence type="ECO:0000256" key="1">
    <source>
        <dbReference type="ARBA" id="ARBA00008683"/>
    </source>
</evidence>
<keyword evidence="2" id="KW-0645">Protease</keyword>
<dbReference type="KEGG" id="otd:J1M35_12025"/>
<evidence type="ECO:0000256" key="5">
    <source>
        <dbReference type="SAM" id="Phobius"/>
    </source>
</evidence>
<reference evidence="7" key="1">
    <citation type="submission" date="2021-03" db="EMBL/GenBank/DDBJ databases">
        <title>Ottowia sp. 27C isolated from the cloaca of a Giant Asian pond turtle (Heosemys grandis).</title>
        <authorList>
            <person name="Spergser J."/>
            <person name="Busse H.-J."/>
        </authorList>
    </citation>
    <scope>NUCLEOTIDE SEQUENCE</scope>
    <source>
        <strain evidence="7">27C</strain>
    </source>
</reference>
<evidence type="ECO:0000313" key="8">
    <source>
        <dbReference type="Proteomes" id="UP000663903"/>
    </source>
</evidence>
<dbReference type="Pfam" id="PF01343">
    <property type="entry name" value="Peptidase_S49"/>
    <property type="match status" value="1"/>
</dbReference>
<dbReference type="SUPFAM" id="SSF52096">
    <property type="entry name" value="ClpP/crotonase"/>
    <property type="match status" value="1"/>
</dbReference>
<dbReference type="AlphaFoldDB" id="A0A975CDI5"/>
<dbReference type="CDD" id="cd07023">
    <property type="entry name" value="S49_Sppa_N_C"/>
    <property type="match status" value="1"/>
</dbReference>
<comment type="similarity">
    <text evidence="1">Belongs to the peptidase S49 family.</text>
</comment>
<dbReference type="Gene3D" id="6.20.330.10">
    <property type="match status" value="1"/>
</dbReference>
<dbReference type="PANTHER" id="PTHR42987">
    <property type="entry name" value="PEPTIDASE S49"/>
    <property type="match status" value="1"/>
</dbReference>
<dbReference type="InterPro" id="IPR047272">
    <property type="entry name" value="S49_SppA_C"/>
</dbReference>
<dbReference type="InterPro" id="IPR002142">
    <property type="entry name" value="Peptidase_S49"/>
</dbReference>
<evidence type="ECO:0000256" key="4">
    <source>
        <dbReference type="ARBA" id="ARBA00022825"/>
    </source>
</evidence>
<sequence>MENEVTLDAKTIHWERQAIEKLLLADVRERRAARRWRMVRSLLWMVIFGALIWWLLSDNLSTAAPAAPHTAMVSIKGEIADQAEASAEYVLPALRSAMEDKGAQALVLLINSPGGSPVQAGLITDEIRRLRVKHNKPVYAVVEETCASAAYYIASAADKIYVDKASIVGSIGVLMDGFGFVDTLQKLGVERRLMTAGENKGFLDPFSPQTEKQRAYAQAMLDQIHQQFIGVVRKGRGERLKETPETFSGLFWTGEQSVQMGLADAYGSLDSVARDIVKAEKLVDYTNKKNLAERFAKRFGAAVGEGAVKALRSLPNIQ</sequence>
<evidence type="ECO:0000256" key="3">
    <source>
        <dbReference type="ARBA" id="ARBA00022801"/>
    </source>
</evidence>
<dbReference type="Proteomes" id="UP000663903">
    <property type="component" value="Chromosome"/>
</dbReference>
<dbReference type="PANTHER" id="PTHR42987:SF8">
    <property type="entry name" value="PROTEINASE"/>
    <property type="match status" value="1"/>
</dbReference>
<organism evidence="7 8">
    <name type="scientific">Ottowia testudinis</name>
    <dbReference type="NCBI Taxonomy" id="2816950"/>
    <lineage>
        <taxon>Bacteria</taxon>
        <taxon>Pseudomonadati</taxon>
        <taxon>Pseudomonadota</taxon>
        <taxon>Betaproteobacteria</taxon>
        <taxon>Burkholderiales</taxon>
        <taxon>Comamonadaceae</taxon>
        <taxon>Ottowia</taxon>
    </lineage>
</organism>
<keyword evidence="5" id="KW-0812">Transmembrane</keyword>